<keyword evidence="4" id="KW-0843">Virulence</keyword>
<gene>
    <name evidence="8" type="ORF">EH105704_11_00230</name>
</gene>
<evidence type="ECO:0000256" key="1">
    <source>
        <dbReference type="ARBA" id="ARBA00004219"/>
    </source>
</evidence>
<dbReference type="Pfam" id="PF04829">
    <property type="entry name" value="PT-VENN"/>
    <property type="match status" value="1"/>
</dbReference>
<feature type="compositionally biased region" description="Polar residues" evidence="6">
    <location>
        <begin position="684"/>
        <end position="693"/>
    </location>
</feature>
<dbReference type="InterPro" id="IPR006914">
    <property type="entry name" value="VENN_dom"/>
</dbReference>
<dbReference type="Proteomes" id="UP000010297">
    <property type="component" value="Unassembled WGS sequence"/>
</dbReference>
<feature type="compositionally biased region" description="Low complexity" evidence="6">
    <location>
        <begin position="2206"/>
        <end position="2228"/>
    </location>
</feature>
<dbReference type="NCBIfam" id="TIGR01731">
    <property type="entry name" value="fil_hemag_20aa"/>
    <property type="match status" value="24"/>
</dbReference>
<feature type="domain" description="Filamentous haemagglutinin FhaB/tRNA nuclease CdiA-like TPS" evidence="7">
    <location>
        <begin position="87"/>
        <end position="207"/>
    </location>
</feature>
<name>H5V4W8_ATLHE</name>
<evidence type="ECO:0000259" key="7">
    <source>
        <dbReference type="SMART" id="SM00912"/>
    </source>
</evidence>
<evidence type="ECO:0000313" key="8">
    <source>
        <dbReference type="EMBL" id="GAB53026.1"/>
    </source>
</evidence>
<dbReference type="NCBIfam" id="TIGR01901">
    <property type="entry name" value="adhes_NPXG"/>
    <property type="match status" value="1"/>
</dbReference>
<evidence type="ECO:0000313" key="9">
    <source>
        <dbReference type="Proteomes" id="UP000010297"/>
    </source>
</evidence>
<evidence type="ECO:0000256" key="3">
    <source>
        <dbReference type="ARBA" id="ARBA00022913"/>
    </source>
</evidence>
<accession>H5V4W8</accession>
<feature type="region of interest" description="Disordered" evidence="6">
    <location>
        <begin position="2206"/>
        <end position="2230"/>
    </location>
</feature>
<feature type="compositionally biased region" description="Low complexity" evidence="6">
    <location>
        <begin position="2380"/>
        <end position="2393"/>
    </location>
</feature>
<dbReference type="InterPro" id="IPR008638">
    <property type="entry name" value="FhaB/CdiA-like_TPS"/>
</dbReference>
<dbReference type="GO" id="GO:0090729">
    <property type="term" value="F:toxin activity"/>
    <property type="evidence" value="ECO:0007669"/>
    <property type="project" value="UniProtKB-KW"/>
</dbReference>
<comment type="caution">
    <text evidence="8">The sequence shown here is derived from an EMBL/GenBank/DDBJ whole genome shotgun (WGS) entry which is preliminary data.</text>
</comment>
<keyword evidence="3" id="KW-1266">Target cell cytoplasm</keyword>
<dbReference type="eggNOG" id="COG3210">
    <property type="taxonomic scope" value="Bacteria"/>
</dbReference>
<evidence type="ECO:0000256" key="2">
    <source>
        <dbReference type="ARBA" id="ARBA00022656"/>
    </source>
</evidence>
<dbReference type="GO" id="GO:0003824">
    <property type="term" value="F:catalytic activity"/>
    <property type="evidence" value="ECO:0007669"/>
    <property type="project" value="UniProtKB-ARBA"/>
</dbReference>
<dbReference type="InterPro" id="IPR025157">
    <property type="entry name" value="Hemagglutinin_rpt"/>
</dbReference>
<dbReference type="RefSeq" id="WP_002437182.1">
    <property type="nucleotide sequence ID" value="NZ_BAFF01000011.1"/>
</dbReference>
<comment type="subcellular location">
    <subcellularLocation>
        <location evidence="1">Target cell</location>
        <location evidence="1">Target cell cytoplasm</location>
    </subcellularLocation>
</comment>
<dbReference type="Pfam" id="PF05594">
    <property type="entry name" value="Fil_haemagg"/>
    <property type="match status" value="10"/>
</dbReference>
<keyword evidence="2" id="KW-0800">Toxin</keyword>
<dbReference type="InterPro" id="IPR024973">
    <property type="entry name" value="ESPR"/>
</dbReference>
<sequence length="3005" mass="308073">MNKNLYRIVFNKARGMLMVVADIARSGRASSARSSGIGHTHSRLIGKIGALSFSLWLAMGVVTPVHANIVADGSALPGQQPTLLQSANGTPQVNIQTPSAAGVSHNKYSQFDVSQQGVILNNSHRNVQTQLGGMVAGNPWLGKGEARVILNEVNSRDPSRLNGYVEVAGKQAQVVIANPSGITCNGCGFINANRATLTTGQPQLNNGALTGYNVERGEINIEGKGLDTSGANYTDIIARSVNVNAGIWGNELNVTTGRNLVDAAHERIDKTTDDPATRPQMALDVASLGGMYAGKIRMVGTESGVGVRNAGNIGAQAGSVTLTADGRIENSGNISGKGDTLLAASGGIDNSGAIYAGGSASVQSGGEVNNRGSIVARNHTRVQAASLTGNSQGILAAGVQDDGKLAAQGNLDLSASGQLAAHGQTLAGGALIARGQGIDLSGSKTQGDTVLLDAGSGELTTASAQVSARELAARSATRLNNDGGQVTAEALSVQTNTLSNQKGRIVQTGSGNLTLDLPGDVNNNAGQIAANGNVALRARSLTNQSGQLIAAQNGSLSVDTGSVLDNRDGTLAASGSVRAQTGTLNNDGGLISASAGQSDIVSRGAVSNRKGRVESSGALTLNAASVDNTAGEMVASGATLQLNNGALNNQSGKLLAQGDMRVDSGALDNTAGLIQATGNTRIDTHGATLTNRNSGETGGISSSGTLTLATGDMDNQHGVMVSGGALDLTGNAVDNRNGLLGSEQAVTARVNTLTNGGGSLKSGGAMNLDAATLDNANGILGAGNDLSIHAGKLDNQQGVMVSGGRGAIAAGTLDNRAGQLAAQQALTLGGDSINNDEGGLIQSGDALTVEAGELTNRRSGDKGGITSLGEMTLTTGTFANNDGVTLAGKSLTLNSGTLDNTSGDLVATGALTLDLNGELNNQSGLMQGGSVALDTTGHAFTNLDGTLNSLGSLSLNSGALNNQNGTLAAKGPFELSAASVDNRNGGRIIGESATTLESGALQNGGGQIQSVGDLMLDVAKGAIDNVSGLIRSGAQLTVNAVSFANQNTQDKNQGVEAASATFNTGTLNNQRGVILTDKALTITNGGLLDNTDGALASAGNLTLNGAKLDLLNTGGVAKAGERLDVDGWRIGGDGDLLSLGDMRLHSDSGLINGGTIIANDTLHITTPGDIANSGKLLAGQQLDLQSGNLTNAESGEISAGKNSLNITGTLTNYGLIDGGYTRIDANTLTNQGTGRIYGDAIGINTVTFNNLAANGKAATLAGREWVGIATDTLNNRDHALIYSGGDMVIGGKLDDNGNVTGRAEVINNHSATIESAGNMWITAGQINNINDHFSTERVTVSQEQVTEYQHKGSPNRWNANDEGVYVNRKSADGLRNLNTPEDTGSNNDNFNQYEYQRTVEETRIKESDPAKILAGGNLILAGDQLFNDKSQVVAGGTLSTSGMANGVLNPDVPGERYTTDVGTVTHYYRIRHKGSDEQGRDRTDYKPPTVIQEILLKPGQLISKGDVQGSNITLAPLTLPATDVTIGEAGAVTGKVDAVSRAPWQQTVDDGEPVKPLPGQRFEVTPGDYAIRIVGPNTVLPDNSLFKINPSASGSYLVETDPRFTNEKLWLGSDYMQNALSQNGDGKLKRLGDGFYEQRLIREQVVELTGYRYLDGYTNDEEQFKALMDGGIAFGKKYALKLGVALTPEQMSLLTGDIVWLVNTDVKMPDGSMQTVLMPQVYAKVKPGDISGSGSLIAGNNVVMKLDGDLFNRGTIAGRRVLQLDADNITNQSGMIQGADARIAARTDINNIGGVLQGTDSLLVSAGRDINATTTLRNAESVAGENRFTRTTIDSVSGIYVQGEDGKLGLKAGRDLNLTGAQVVASGDNAQAQLVAGRNITLNDVTTGRSDKLIWDADNTLSQSETRSVGSEVVGRGAVTLVAGNDIQARGATVSSDQALTLNAGNDINLLAGQNTQHLDERHKVVGSSGWLSKTTTRTHDVVSGQTAQGSELSGNTVNVTAGRDLALRGGSIAGSGDVALLAGRDMTIGTAQERNEEMHLRQEKKSGLMSSGGIGFSVGSQSVKTTDTGANVTQAGSTVGSVNGDLTLGAGNRLAVTGSELVAGQDMTLTGKNVEITAAQNQNRQTHIVEQKTSGLTLALSGTAGSALNSVVTATQNAKSAGNSRLQALQGVSAALSGVQAAQAVRMDAAQGDVANNTNTVGVSLSWGSQSSKSTQQSGQTTAQGSTLNAGRNLLVQATGSGAPGTDGDLTIQGSQIKAGNNATLAANRDITLQSAENTQWLKGENESRGGSVGVGIGAGSGGWGINVSASVNKGSGNERGNGTRYTETTVDAGRQVTLMSGRDTTLVGAQVNGETVKADVGRNLTLISQQDSDRYDSRQQNASAGGSFSFGSMSGSASASLSRDKMHSNYDSVVEQTGIFAGEGGYDIRVGEHTQLDGAVIGSTAGADKNRLDTGTLGFSDIQNRAEYKVEHQSVGFSTGGSIGSQFAGNLANSLLVGANHSGEADSTTRAALSDGTLIIRDRQNQQQDTALLSRDVEHANQTLSPIFDKEKEQNRLQQAQLIGQIGNQVSDIARTEGSIRATEAANAARENASAQDLLAAKAAWEKAHPGQTASSNDILGQVYQTAYNDALKASGFDTGGQYQRAIQAATAAVQGLAGGDIKAALAGGAAPYIAQAIGHRTDLSQEGKVAAHAVVNAALALAQGQNALAGAAGAATAEVVGLIANEMYGKRAEELSDSQKQVVSTLATLAAGLAGGLVDDSGASAISAAQAGKTTVENNLYGGTELSHEVKVRDHGADVLSCSDDPSGEACQRGIAANKAYAGALATGSVALLPGSAQAMWMLGFGANSGIQYWDTGEVNPVNAIVAGWVNVFTMGNGWKGTVGWNAAGGAFANALNGDDPLTGAITNGGGAWIGYGVGNYLVKPGVNAIGKWYTGGWDPKFNPTLLKYTEITGQFGISKEMLPSQIPAAAGNIGGSVTSEYMGTVIQDKKEAMEKQLMEKK</sequence>
<dbReference type="GeneID" id="92828076"/>
<organism evidence="8 9">
    <name type="scientific">Atlantibacter hermannii NBRC 105704</name>
    <dbReference type="NCBI Taxonomy" id="1115512"/>
    <lineage>
        <taxon>Bacteria</taxon>
        <taxon>Pseudomonadati</taxon>
        <taxon>Pseudomonadota</taxon>
        <taxon>Gammaproteobacteria</taxon>
        <taxon>Enterobacterales</taxon>
        <taxon>Enterobacteriaceae</taxon>
        <taxon>Atlantibacter</taxon>
    </lineage>
</organism>
<dbReference type="InterPro" id="IPR010069">
    <property type="entry name" value="CdiA_FHA1_rpt"/>
</dbReference>
<keyword evidence="9" id="KW-1185">Reference proteome</keyword>
<dbReference type="Pfam" id="PF13332">
    <property type="entry name" value="Fil_haemagg_2"/>
    <property type="match status" value="2"/>
</dbReference>
<reference evidence="8 9" key="1">
    <citation type="submission" date="2012-02" db="EMBL/GenBank/DDBJ databases">
        <title>Whole genome shotgun sequence of Escherichia hermannii NBRC 105704.</title>
        <authorList>
            <person name="Yoshida I."/>
            <person name="Hosoyama A."/>
            <person name="Tsuchikane K."/>
            <person name="Katsumata H."/>
            <person name="Yamazaki S."/>
            <person name="Fujita N."/>
        </authorList>
    </citation>
    <scope>NUCLEOTIDE SEQUENCE [LARGE SCALE GENOMIC DNA]</scope>
    <source>
        <strain evidence="8 9">NBRC 105704</strain>
    </source>
</reference>
<feature type="region of interest" description="Disordered" evidence="6">
    <location>
        <begin position="684"/>
        <end position="708"/>
    </location>
</feature>
<dbReference type="Pfam" id="PF13018">
    <property type="entry name" value="ESPR"/>
    <property type="match status" value="1"/>
</dbReference>
<evidence type="ECO:0000256" key="6">
    <source>
        <dbReference type="SAM" id="MobiDB-lite"/>
    </source>
</evidence>
<dbReference type="EMBL" id="BAFF01000011">
    <property type="protein sequence ID" value="GAB53026.1"/>
    <property type="molecule type" value="Genomic_DNA"/>
</dbReference>
<proteinExistence type="inferred from homology"/>
<dbReference type="SUPFAM" id="SSF51126">
    <property type="entry name" value="Pectin lyase-like"/>
    <property type="match status" value="1"/>
</dbReference>
<comment type="similarity">
    <text evidence="5">In the N-terminal section; belongs to the CdiA toxin family.</text>
</comment>
<feature type="compositionally biased region" description="Low complexity" evidence="6">
    <location>
        <begin position="699"/>
        <end position="708"/>
    </location>
</feature>
<dbReference type="Gene3D" id="2.160.20.10">
    <property type="entry name" value="Single-stranded right-handed beta-helix, Pectin lyase-like"/>
    <property type="match status" value="1"/>
</dbReference>
<feature type="region of interest" description="Disordered" evidence="6">
    <location>
        <begin position="2371"/>
        <end position="2393"/>
    </location>
</feature>
<dbReference type="InterPro" id="IPR008619">
    <property type="entry name" value="Filamentous_hemagglutn_rpt"/>
</dbReference>
<evidence type="ECO:0000256" key="4">
    <source>
        <dbReference type="ARBA" id="ARBA00023026"/>
    </source>
</evidence>
<protein>
    <recommendedName>
        <fullName evidence="7">Filamentous haemagglutinin FhaB/tRNA nuclease CdiA-like TPS domain-containing protein</fullName>
    </recommendedName>
</protein>
<dbReference type="InterPro" id="IPR011050">
    <property type="entry name" value="Pectin_lyase_fold/virulence"/>
</dbReference>
<dbReference type="Pfam" id="PF05860">
    <property type="entry name" value="TPS"/>
    <property type="match status" value="1"/>
</dbReference>
<dbReference type="InterPro" id="IPR012334">
    <property type="entry name" value="Pectin_lyas_fold"/>
</dbReference>
<evidence type="ECO:0000256" key="5">
    <source>
        <dbReference type="ARBA" id="ARBA00024043"/>
    </source>
</evidence>
<dbReference type="SMART" id="SM00912">
    <property type="entry name" value="Haemagg_act"/>
    <property type="match status" value="1"/>
</dbReference>